<protein>
    <recommendedName>
        <fullName evidence="5">Lantibiotic dehydratase</fullName>
    </recommendedName>
</protein>
<proteinExistence type="predicted"/>
<organism evidence="3 4">
    <name type="scientific">Elizabethkingia occulta</name>
    <dbReference type="NCBI Taxonomy" id="1867263"/>
    <lineage>
        <taxon>Bacteria</taxon>
        <taxon>Pseudomonadati</taxon>
        <taxon>Bacteroidota</taxon>
        <taxon>Flavobacteriia</taxon>
        <taxon>Flavobacteriales</taxon>
        <taxon>Weeksellaceae</taxon>
        <taxon>Elizabethkingia</taxon>
    </lineage>
</organism>
<name>A0A1T3MGG5_9FLAO</name>
<sequence>MYESNFYAIRKPLLSLGKLFEFYEFTKTNDDKEILNYLIKQFLENYQLKEALYLASNILYSETIKFSETPGNFSDKDRKKLLHSLTKYYIRSASRCTPFGLFANFGQGIYEEPAEDKETPGRLQYFPRIDMEVQYQIGDYISKLEGIDKFLTYQINNSLYKAGGAYRYVEYRLKKTIRTHHLVSLEYNEVLAFIIKESRTAIKYDLLIEKLFNKYEASKEDLEHYVNGLILNKLLISNLDINVSGTDYYDLLIKFLTSISKEEMSDKVSEARDILLKIKDLLLKVSDQQSNIEFYKEIHTHITSILPGIPEKNLIQLDVINPEDDNTISIDKKNELESLTNIVSKFAILPSQNSQFEVFKRAFKERYDNKKVKLAEALDGELGLGYKSARSLRDFYDNGKKNDKNKLTTFVLYKYHEYLKLNKDQINIDEADVKKHFDSIESANIPHINFFLKVYPTKDEDLIYISSLSSSLGNNLMGRFCSSHNGAYDNLSKLIYEYEEQNKDYIYAEIVHLPQARAGNVIARPHFGQYEIPYLSNSLLSEKQKIYIDDLYIQIINNELFLFSSKLKKPIKPRLSNAHNFSGNSLPIYNFLCDVQFQNSHFIRMWDWGIIEEVEEFFPRVVFKNYVLEPAKWIIKNEKFAELKKCKKDYEFKQKLQTIKNDLGISDLVIQKEGDNTICLDISTSLGVDMLWNLIDKRDSYIVLYESLFENIDSLGSTLHHKEIILPFIRKNKKDISSKIISKNILNTKRDYNKRIFTPGSNWIYFKVYTDFKFVNKVLLKLGNCIEHKFIKNGIVEKWFFIRYSDPKQHLRFRIYINDIKSLSLIMEECNRALEPFIKSGGVSNIIQDTYVRELERYGDKNIISSETLFYYDSALIYRIYKYGKNLGTSDLFFIGYYLTENYLHLSELNEEVLLSFLEKQFNYYAKEFDYLKDKALRNALHDEQRRIKDIIIEEKINENILKLIKNSNMKEVIDQVQGNGQYNYLSLLSSYIHMTVNRFFIENQRFNEFKIYFFLLKKYQSVKARKLAKV</sequence>
<dbReference type="InterPro" id="IPR023809">
    <property type="entry name" value="Thiopep_bacteriocin_synth_dom"/>
</dbReference>
<feature type="domain" description="Lantibiotic dehydratase N-terminal" evidence="1">
    <location>
        <begin position="46"/>
        <end position="691"/>
    </location>
</feature>
<dbReference type="AlphaFoldDB" id="A0A1T3MGG5"/>
<dbReference type="Pfam" id="PF04738">
    <property type="entry name" value="Lant_dehydr_N"/>
    <property type="match status" value="1"/>
</dbReference>
<evidence type="ECO:0000313" key="4">
    <source>
        <dbReference type="Proteomes" id="UP000190813"/>
    </source>
</evidence>
<evidence type="ECO:0000259" key="1">
    <source>
        <dbReference type="Pfam" id="PF04738"/>
    </source>
</evidence>
<evidence type="ECO:0008006" key="5">
    <source>
        <dbReference type="Google" id="ProtNLM"/>
    </source>
</evidence>
<accession>A0A1T3MGG5</accession>
<dbReference type="RefSeq" id="WP_078772323.1">
    <property type="nucleotide sequence ID" value="NZ_JBKJBK010000007.1"/>
</dbReference>
<dbReference type="EMBL" id="MAHX01000016">
    <property type="protein sequence ID" value="OPC63715.1"/>
    <property type="molecule type" value="Genomic_DNA"/>
</dbReference>
<dbReference type="NCBIfam" id="TIGR03891">
    <property type="entry name" value="thiopep_ocin"/>
    <property type="match status" value="1"/>
</dbReference>
<dbReference type="Proteomes" id="UP000190813">
    <property type="component" value="Unassembled WGS sequence"/>
</dbReference>
<dbReference type="Pfam" id="PF14028">
    <property type="entry name" value="Lant_dehydr_C"/>
    <property type="match status" value="1"/>
</dbReference>
<evidence type="ECO:0000259" key="2">
    <source>
        <dbReference type="Pfam" id="PF14028"/>
    </source>
</evidence>
<feature type="domain" description="Thiopeptide-type bacteriocin biosynthesis" evidence="2">
    <location>
        <begin position="763"/>
        <end position="1019"/>
    </location>
</feature>
<dbReference type="InterPro" id="IPR006827">
    <property type="entry name" value="Lant_deHydtase_N"/>
</dbReference>
<gene>
    <name evidence="3" type="ORF">BAZ10_06455</name>
</gene>
<comment type="caution">
    <text evidence="3">The sequence shown here is derived from an EMBL/GenBank/DDBJ whole genome shotgun (WGS) entry which is preliminary data.</text>
</comment>
<keyword evidence="4" id="KW-1185">Reference proteome</keyword>
<evidence type="ECO:0000313" key="3">
    <source>
        <dbReference type="EMBL" id="OPC63715.1"/>
    </source>
</evidence>
<reference evidence="3 4" key="1">
    <citation type="submission" date="2016-06" db="EMBL/GenBank/DDBJ databases">
        <title>Revisiting the taxonomy of the Elizabethkingia Genus based on Whole-Genome Sequencing, Optical Mapping, and MALDI-TOF.</title>
        <authorList>
            <person name="Nicholson A.C."/>
        </authorList>
    </citation>
    <scope>NUCLEOTIDE SEQUENCE [LARGE SCALE GENOMIC DNA]</scope>
    <source>
        <strain evidence="3 4">G4070</strain>
    </source>
</reference>